<reference evidence="4" key="1">
    <citation type="journal article" date="2011" name="Nature">
        <title>Genome sequence and analysis of the tuber crop potato.</title>
        <authorList>
            <consortium name="The Potato Genome Sequencing Consortium"/>
        </authorList>
    </citation>
    <scope>NUCLEOTIDE SEQUENCE [LARGE SCALE GENOMIC DNA]</scope>
    <source>
        <strain evidence="4">cv. DM1-3 516 R44</strain>
    </source>
</reference>
<accession>M1DC75</accession>
<feature type="region of interest" description="Disordered" evidence="1">
    <location>
        <begin position="1"/>
        <end position="101"/>
    </location>
</feature>
<sequence>MDPAYVPPTTRTSPTVPRTTRNQSRQVVPDVVTPSQSDEEDTQISSSDGSTFGPKSASASGFGFGSASGSSSPGMTASSDEITSAEDIPVPPNTVPAPVAEEPNKWCVDGQWQIYRDSRMINEKEQMARLIIEDRRALTGNFHTMPNIQALFQRHRCEWMARSPGSYSEEIVREFYASYVATLRRSIEKWVKPAAQPPLKATLVHGFSVDISEATINRFLYDPSHTLAINMVKFGYRWDIDKERKVLEKCKNWRDKGAANESLKSSATPTQTVVGLKTQSI</sequence>
<dbReference type="PaxDb" id="4113-PGSC0003DMT400086646"/>
<dbReference type="Proteomes" id="UP000011115">
    <property type="component" value="Unassembled WGS sequence"/>
</dbReference>
<feature type="domain" description="Putative plant transposon protein" evidence="2">
    <location>
        <begin position="153"/>
        <end position="230"/>
    </location>
</feature>
<dbReference type="AlphaFoldDB" id="M1DC75"/>
<evidence type="ECO:0000313" key="3">
    <source>
        <dbReference type="EnsemblPlants" id="PGSC0003DMT400086646"/>
    </source>
</evidence>
<dbReference type="InParanoid" id="M1DC75"/>
<dbReference type="Pfam" id="PF20167">
    <property type="entry name" value="Transposase_32"/>
    <property type="match status" value="1"/>
</dbReference>
<reference evidence="3" key="2">
    <citation type="submission" date="2015-06" db="UniProtKB">
        <authorList>
            <consortium name="EnsemblPlants"/>
        </authorList>
    </citation>
    <scope>IDENTIFICATION</scope>
    <source>
        <strain evidence="3">DM1-3 516 R44</strain>
    </source>
</reference>
<proteinExistence type="predicted"/>
<dbReference type="Gramene" id="PGSC0003DMT400086646">
    <property type="protein sequence ID" value="PGSC0003DMT400086646"/>
    <property type="gene ID" value="PGSC0003DMG400036217"/>
</dbReference>
<organism evidence="3 4">
    <name type="scientific">Solanum tuberosum</name>
    <name type="common">Potato</name>
    <dbReference type="NCBI Taxonomy" id="4113"/>
    <lineage>
        <taxon>Eukaryota</taxon>
        <taxon>Viridiplantae</taxon>
        <taxon>Streptophyta</taxon>
        <taxon>Embryophyta</taxon>
        <taxon>Tracheophyta</taxon>
        <taxon>Spermatophyta</taxon>
        <taxon>Magnoliopsida</taxon>
        <taxon>eudicotyledons</taxon>
        <taxon>Gunneridae</taxon>
        <taxon>Pentapetalae</taxon>
        <taxon>asterids</taxon>
        <taxon>lamiids</taxon>
        <taxon>Solanales</taxon>
        <taxon>Solanaceae</taxon>
        <taxon>Solanoideae</taxon>
        <taxon>Solaneae</taxon>
        <taxon>Solanum</taxon>
    </lineage>
</organism>
<feature type="compositionally biased region" description="Low complexity" evidence="1">
    <location>
        <begin position="7"/>
        <end position="21"/>
    </location>
</feature>
<dbReference type="EnsemblPlants" id="PGSC0003DMT400086646">
    <property type="protein sequence ID" value="PGSC0003DMT400086646"/>
    <property type="gene ID" value="PGSC0003DMG400036217"/>
</dbReference>
<name>M1DC75_SOLTU</name>
<protein>
    <submittedName>
        <fullName evidence="3">Integrase core domain containing protein</fullName>
    </submittedName>
</protein>
<feature type="compositionally biased region" description="Low complexity" evidence="1">
    <location>
        <begin position="56"/>
        <end position="79"/>
    </location>
</feature>
<evidence type="ECO:0000259" key="2">
    <source>
        <dbReference type="Pfam" id="PF20167"/>
    </source>
</evidence>
<evidence type="ECO:0000256" key="1">
    <source>
        <dbReference type="SAM" id="MobiDB-lite"/>
    </source>
</evidence>
<keyword evidence="4" id="KW-1185">Reference proteome</keyword>
<evidence type="ECO:0000313" key="4">
    <source>
        <dbReference type="Proteomes" id="UP000011115"/>
    </source>
</evidence>
<dbReference type="InterPro" id="IPR046796">
    <property type="entry name" value="Transposase_32_dom"/>
</dbReference>
<dbReference type="HOGENOM" id="CLU_028647_2_0_1"/>